<protein>
    <submittedName>
        <fullName evidence="3">Uncharacterized protein</fullName>
    </submittedName>
</protein>
<proteinExistence type="predicted"/>
<evidence type="ECO:0000313" key="4">
    <source>
        <dbReference type="Proteomes" id="UP000664940"/>
    </source>
</evidence>
<dbReference type="AlphaFoldDB" id="A0A834EJV6"/>
<name>A0A834EJV6_9CHIR</name>
<accession>A0A834EJV6</accession>
<sequence>MLLLKASYCISFCLTLPTCKMGPTPPTSLESPGFQHVTGSGTIAGHSAPLGSGVRHSDACLPGTQSWETCGGAGFEHPHIPGGAQPVLSRASTCTISSLGPESPRGRVPWALLGCPGEPGAAPRLVSRAVLRMVFSPVIRGPETNLALGRNAARGRARSPSLCGRPASSPSSEVRGLR</sequence>
<gene>
    <name evidence="3" type="ORF">HJG60_010027</name>
</gene>
<keyword evidence="2" id="KW-0732">Signal</keyword>
<feature type="region of interest" description="Disordered" evidence="1">
    <location>
        <begin position="150"/>
        <end position="178"/>
    </location>
</feature>
<feature type="signal peptide" evidence="2">
    <location>
        <begin position="1"/>
        <end position="15"/>
    </location>
</feature>
<evidence type="ECO:0000313" key="3">
    <source>
        <dbReference type="EMBL" id="KAF6119541.1"/>
    </source>
</evidence>
<dbReference type="Proteomes" id="UP000664940">
    <property type="component" value="Unassembled WGS sequence"/>
</dbReference>
<organism evidence="3 4">
    <name type="scientific">Phyllostomus discolor</name>
    <name type="common">pale spear-nosed bat</name>
    <dbReference type="NCBI Taxonomy" id="89673"/>
    <lineage>
        <taxon>Eukaryota</taxon>
        <taxon>Metazoa</taxon>
        <taxon>Chordata</taxon>
        <taxon>Craniata</taxon>
        <taxon>Vertebrata</taxon>
        <taxon>Euteleostomi</taxon>
        <taxon>Mammalia</taxon>
        <taxon>Eutheria</taxon>
        <taxon>Laurasiatheria</taxon>
        <taxon>Chiroptera</taxon>
        <taxon>Yangochiroptera</taxon>
        <taxon>Phyllostomidae</taxon>
        <taxon>Phyllostominae</taxon>
        <taxon>Phyllostomus</taxon>
    </lineage>
</organism>
<evidence type="ECO:0000256" key="2">
    <source>
        <dbReference type="SAM" id="SignalP"/>
    </source>
</evidence>
<dbReference type="EMBL" id="JABVXQ010000003">
    <property type="protein sequence ID" value="KAF6119541.1"/>
    <property type="molecule type" value="Genomic_DNA"/>
</dbReference>
<feature type="chain" id="PRO_5032847877" evidence="2">
    <location>
        <begin position="16"/>
        <end position="178"/>
    </location>
</feature>
<reference evidence="3 4" key="1">
    <citation type="journal article" date="2020" name="Nature">
        <title>Six reference-quality genomes reveal evolution of bat adaptations.</title>
        <authorList>
            <person name="Jebb D."/>
            <person name="Huang Z."/>
            <person name="Pippel M."/>
            <person name="Hughes G.M."/>
            <person name="Lavrichenko K."/>
            <person name="Devanna P."/>
            <person name="Winkler S."/>
            <person name="Jermiin L.S."/>
            <person name="Skirmuntt E.C."/>
            <person name="Katzourakis A."/>
            <person name="Burkitt-Gray L."/>
            <person name="Ray D.A."/>
            <person name="Sullivan K.A.M."/>
            <person name="Roscito J.G."/>
            <person name="Kirilenko B.M."/>
            <person name="Davalos L.M."/>
            <person name="Corthals A.P."/>
            <person name="Power M.L."/>
            <person name="Jones G."/>
            <person name="Ransome R.D."/>
            <person name="Dechmann D.K.N."/>
            <person name="Locatelli A.G."/>
            <person name="Puechmaille S.J."/>
            <person name="Fedrigo O."/>
            <person name="Jarvis E.D."/>
            <person name="Hiller M."/>
            <person name="Vernes S.C."/>
            <person name="Myers E.W."/>
            <person name="Teeling E.C."/>
        </authorList>
    </citation>
    <scope>NUCLEOTIDE SEQUENCE [LARGE SCALE GENOMIC DNA]</scope>
    <source>
        <strain evidence="3">Bat1K_MPI-CBG_1</strain>
    </source>
</reference>
<comment type="caution">
    <text evidence="3">The sequence shown here is derived from an EMBL/GenBank/DDBJ whole genome shotgun (WGS) entry which is preliminary data.</text>
</comment>
<evidence type="ECO:0000256" key="1">
    <source>
        <dbReference type="SAM" id="MobiDB-lite"/>
    </source>
</evidence>